<feature type="transmembrane region" description="Helical" evidence="7">
    <location>
        <begin position="168"/>
        <end position="190"/>
    </location>
</feature>
<dbReference type="GO" id="GO:0006865">
    <property type="term" value="P:amino acid transport"/>
    <property type="evidence" value="ECO:0007669"/>
    <property type="project" value="UniProtKB-KW"/>
</dbReference>
<dbReference type="OrthoDB" id="9780162at2"/>
<sequence>MHKSVTEQVKNVQSKKVAKGQTPKLFWWQLSLIGIGSVIGAGFFLGSGLAIHAAGPSVLVGYILSGLIAFFVFQALGKMTVHDPQPGSFRTYARQAFGHSLGFMSGWIYWIAGVLIMSSEVTALAIFSQLWFPHIPLWVFAILYSALALLINMLGVKNFGSIESFFAVIKIATLLAFVGFGTLALTGVVTPTAPKEMLSSFSAPFFANGFLGFWSSLIFVLFSYGGIEVVGVLANELKRKTDITKAGTFLVVVLTSLYAVSIFFILKLVSFESISSDQSPFVYVLSHFSIPYLDSLFNVILISAAFSTMVGALFSITSIMISLSLDGDAPASLHKPNQHGVAWRALFLSGIGLAVTVVASYVLPNTVYEYLTAAAGIMLLLNWVIILSSHIKKGRELEHSTPLPSFLGIALIVFTIAGSLIHSHQRIGFFIAIGFAFLILCAYGWRARKGSYNKL</sequence>
<feature type="domain" description="Amino acid permease/ SLC12A" evidence="8">
    <location>
        <begin position="30"/>
        <end position="397"/>
    </location>
</feature>
<reference evidence="9 10" key="1">
    <citation type="journal article" date="2012" name="J. Bacteriol.">
        <title>Genome of Bacillus macauensis ZFHKF-1, a Long-Chain-Forming Bacterium.</title>
        <authorList>
            <person name="Cai L."/>
            <person name="Zhang T."/>
        </authorList>
    </citation>
    <scope>NUCLEOTIDE SEQUENCE [LARGE SCALE GENOMIC DNA]</scope>
    <source>
        <strain evidence="9 10">ZFHKF-1</strain>
    </source>
</reference>
<name>I8AM12_9BACL</name>
<dbReference type="RefSeq" id="WP_007200474.1">
    <property type="nucleotide sequence ID" value="NZ_AKKV01000019.1"/>
</dbReference>
<feature type="transmembrane region" description="Helical" evidence="7">
    <location>
        <begin position="57"/>
        <end position="76"/>
    </location>
</feature>
<comment type="caution">
    <text evidence="9">The sequence shown here is derived from an EMBL/GenBank/DDBJ whole genome shotgun (WGS) entry which is preliminary data.</text>
</comment>
<dbReference type="AlphaFoldDB" id="I8AM12"/>
<dbReference type="InterPro" id="IPR004841">
    <property type="entry name" value="AA-permease/SLC12A_dom"/>
</dbReference>
<keyword evidence="4" id="KW-0029">Amino-acid transport</keyword>
<dbReference type="STRING" id="1196324.A374_01864"/>
<dbReference type="Pfam" id="PF00324">
    <property type="entry name" value="AA_permease"/>
    <property type="match status" value="1"/>
</dbReference>
<dbReference type="Gene3D" id="1.20.1740.10">
    <property type="entry name" value="Amino acid/polyamine transporter I"/>
    <property type="match status" value="1"/>
</dbReference>
<keyword evidence="5 7" id="KW-1133">Transmembrane helix</keyword>
<evidence type="ECO:0000313" key="10">
    <source>
        <dbReference type="Proteomes" id="UP000004080"/>
    </source>
</evidence>
<proteinExistence type="predicted"/>
<keyword evidence="3 7" id="KW-0812">Transmembrane</keyword>
<protein>
    <submittedName>
        <fullName evidence="9">Amino acid permease</fullName>
    </submittedName>
</protein>
<organism evidence="9 10">
    <name type="scientific">Fictibacillus macauensis ZFHKF-1</name>
    <dbReference type="NCBI Taxonomy" id="1196324"/>
    <lineage>
        <taxon>Bacteria</taxon>
        <taxon>Bacillati</taxon>
        <taxon>Bacillota</taxon>
        <taxon>Bacilli</taxon>
        <taxon>Bacillales</taxon>
        <taxon>Fictibacillaceae</taxon>
        <taxon>Fictibacillus</taxon>
    </lineage>
</organism>
<evidence type="ECO:0000256" key="6">
    <source>
        <dbReference type="ARBA" id="ARBA00023136"/>
    </source>
</evidence>
<accession>I8AM12</accession>
<evidence type="ECO:0000256" key="3">
    <source>
        <dbReference type="ARBA" id="ARBA00022692"/>
    </source>
</evidence>
<keyword evidence="10" id="KW-1185">Reference proteome</keyword>
<evidence type="ECO:0000256" key="2">
    <source>
        <dbReference type="ARBA" id="ARBA00022448"/>
    </source>
</evidence>
<feature type="transmembrane region" description="Helical" evidence="7">
    <location>
        <begin position="246"/>
        <end position="266"/>
    </location>
</feature>
<dbReference type="PATRIC" id="fig|1196324.3.peg.370"/>
<feature type="transmembrane region" description="Helical" evidence="7">
    <location>
        <begin position="427"/>
        <end position="445"/>
    </location>
</feature>
<evidence type="ECO:0000256" key="1">
    <source>
        <dbReference type="ARBA" id="ARBA00004141"/>
    </source>
</evidence>
<feature type="transmembrane region" description="Helical" evidence="7">
    <location>
        <begin position="210"/>
        <end position="234"/>
    </location>
</feature>
<feature type="transmembrane region" description="Helical" evidence="7">
    <location>
        <begin position="370"/>
        <end position="391"/>
    </location>
</feature>
<comment type="subcellular location">
    <subcellularLocation>
        <location evidence="1">Membrane</location>
        <topology evidence="1">Multi-pass membrane protein</topology>
    </subcellularLocation>
</comment>
<dbReference type="PANTHER" id="PTHR43495">
    <property type="entry name" value="GABA PERMEASE"/>
    <property type="match status" value="1"/>
</dbReference>
<dbReference type="GO" id="GO:0005886">
    <property type="term" value="C:plasma membrane"/>
    <property type="evidence" value="ECO:0007669"/>
    <property type="project" value="UniProtKB-SubCell"/>
</dbReference>
<dbReference type="PIRSF" id="PIRSF006060">
    <property type="entry name" value="AA_transporter"/>
    <property type="match status" value="1"/>
</dbReference>
<dbReference type="PANTHER" id="PTHR43495:SF5">
    <property type="entry name" value="GAMMA-AMINOBUTYRIC ACID PERMEASE"/>
    <property type="match status" value="1"/>
</dbReference>
<feature type="transmembrane region" description="Helical" evidence="7">
    <location>
        <begin position="296"/>
        <end position="321"/>
    </location>
</feature>
<evidence type="ECO:0000313" key="9">
    <source>
        <dbReference type="EMBL" id="EIT86962.1"/>
    </source>
</evidence>
<feature type="transmembrane region" description="Helical" evidence="7">
    <location>
        <begin position="403"/>
        <end position="421"/>
    </location>
</feature>
<keyword evidence="2" id="KW-0813">Transport</keyword>
<dbReference type="eggNOG" id="COG1113">
    <property type="taxonomic scope" value="Bacteria"/>
</dbReference>
<keyword evidence="6 7" id="KW-0472">Membrane</keyword>
<evidence type="ECO:0000256" key="5">
    <source>
        <dbReference type="ARBA" id="ARBA00022989"/>
    </source>
</evidence>
<dbReference type="GO" id="GO:0055085">
    <property type="term" value="P:transmembrane transport"/>
    <property type="evidence" value="ECO:0007669"/>
    <property type="project" value="InterPro"/>
</dbReference>
<feature type="transmembrane region" description="Helical" evidence="7">
    <location>
        <begin position="341"/>
        <end position="364"/>
    </location>
</feature>
<gene>
    <name evidence="9" type="ORF">A374_01864</name>
</gene>
<evidence type="ECO:0000259" key="8">
    <source>
        <dbReference type="Pfam" id="PF00324"/>
    </source>
</evidence>
<evidence type="ECO:0000256" key="7">
    <source>
        <dbReference type="SAM" id="Phobius"/>
    </source>
</evidence>
<feature type="transmembrane region" description="Helical" evidence="7">
    <location>
        <begin position="137"/>
        <end position="156"/>
    </location>
</feature>
<dbReference type="Proteomes" id="UP000004080">
    <property type="component" value="Unassembled WGS sequence"/>
</dbReference>
<feature type="transmembrane region" description="Helical" evidence="7">
    <location>
        <begin position="25"/>
        <end position="51"/>
    </location>
</feature>
<feature type="transmembrane region" description="Helical" evidence="7">
    <location>
        <begin position="96"/>
        <end position="117"/>
    </location>
</feature>
<evidence type="ECO:0000256" key="4">
    <source>
        <dbReference type="ARBA" id="ARBA00022970"/>
    </source>
</evidence>
<dbReference type="EMBL" id="AKKV01000019">
    <property type="protein sequence ID" value="EIT86962.1"/>
    <property type="molecule type" value="Genomic_DNA"/>
</dbReference>